<feature type="domain" description="Prenyltransferase alpha-alpha toroid" evidence="8">
    <location>
        <begin position="10"/>
        <end position="347"/>
    </location>
</feature>
<dbReference type="Pfam" id="PF00432">
    <property type="entry name" value="Prenyltrans"/>
    <property type="match status" value="1"/>
</dbReference>
<dbReference type="InterPro" id="IPR045089">
    <property type="entry name" value="PGGT1B-like"/>
</dbReference>
<reference evidence="9 10" key="1">
    <citation type="journal article" date="2023" name="Elife">
        <title>Identification of key yeast species and microbe-microbe interactions impacting larval growth of Drosophila in the wild.</title>
        <authorList>
            <person name="Mure A."/>
            <person name="Sugiura Y."/>
            <person name="Maeda R."/>
            <person name="Honda K."/>
            <person name="Sakurai N."/>
            <person name="Takahashi Y."/>
            <person name="Watada M."/>
            <person name="Katoh T."/>
            <person name="Gotoh A."/>
            <person name="Gotoh Y."/>
            <person name="Taniguchi I."/>
            <person name="Nakamura K."/>
            <person name="Hayashi T."/>
            <person name="Katayama T."/>
            <person name="Uemura T."/>
            <person name="Hattori Y."/>
        </authorList>
    </citation>
    <scope>NUCLEOTIDE SEQUENCE [LARGE SCALE GENOMIC DNA]</scope>
    <source>
        <strain evidence="9 10">KH-74</strain>
    </source>
</reference>
<evidence type="ECO:0000256" key="2">
    <source>
        <dbReference type="ARBA" id="ARBA00010497"/>
    </source>
</evidence>
<comment type="cofactor">
    <cofactor evidence="1">
        <name>Zn(2+)</name>
        <dbReference type="ChEBI" id="CHEBI:29105"/>
    </cofactor>
</comment>
<dbReference type="GO" id="GO:0004662">
    <property type="term" value="F:CAAX-protein geranylgeranyltransferase activity"/>
    <property type="evidence" value="ECO:0007669"/>
    <property type="project" value="TreeGrafter"/>
</dbReference>
<evidence type="ECO:0000313" key="9">
    <source>
        <dbReference type="EMBL" id="GMM54759.1"/>
    </source>
</evidence>
<evidence type="ECO:0000256" key="3">
    <source>
        <dbReference type="ARBA" id="ARBA00022602"/>
    </source>
</evidence>
<evidence type="ECO:0000256" key="4">
    <source>
        <dbReference type="ARBA" id="ARBA00022679"/>
    </source>
</evidence>
<protein>
    <submittedName>
        <fullName evidence="9">Protein geranylgeranyltransferase type I subunit</fullName>
    </submittedName>
</protein>
<dbReference type="PANTHER" id="PTHR11774:SF4">
    <property type="entry name" value="GERANYLGERANYL TRANSFERASE TYPE-1 SUBUNIT BETA"/>
    <property type="match status" value="1"/>
</dbReference>
<dbReference type="AlphaFoldDB" id="A0AAV5RT66"/>
<dbReference type="SUPFAM" id="SSF48239">
    <property type="entry name" value="Terpenoid cyclases/Protein prenyltransferases"/>
    <property type="match status" value="1"/>
</dbReference>
<evidence type="ECO:0000313" key="10">
    <source>
        <dbReference type="Proteomes" id="UP001377567"/>
    </source>
</evidence>
<dbReference type="EMBL" id="BTGD01000003">
    <property type="protein sequence ID" value="GMM54759.1"/>
    <property type="molecule type" value="Genomic_DNA"/>
</dbReference>
<comment type="similarity">
    <text evidence="2">Belongs to the protein prenyltransferase subunit beta family.</text>
</comment>
<keyword evidence="6" id="KW-0677">Repeat</keyword>
<accession>A0AAV5RT66</accession>
<dbReference type="InterPro" id="IPR008930">
    <property type="entry name" value="Terpenoid_cyclase/PrenylTrfase"/>
</dbReference>
<keyword evidence="7" id="KW-0862">Zinc</keyword>
<proteinExistence type="inferred from homology"/>
<gene>
    <name evidence="9" type="ORF">DAKH74_013750</name>
</gene>
<keyword evidence="10" id="KW-1185">Reference proteome</keyword>
<keyword evidence="4" id="KW-0808">Transferase</keyword>
<evidence type="ECO:0000256" key="7">
    <source>
        <dbReference type="ARBA" id="ARBA00022833"/>
    </source>
</evidence>
<dbReference type="GO" id="GO:0046872">
    <property type="term" value="F:metal ion binding"/>
    <property type="evidence" value="ECO:0007669"/>
    <property type="project" value="UniProtKB-KW"/>
</dbReference>
<keyword evidence="3" id="KW-0637">Prenyltransferase</keyword>
<name>A0AAV5RT66_MAUHU</name>
<evidence type="ECO:0000256" key="1">
    <source>
        <dbReference type="ARBA" id="ARBA00001947"/>
    </source>
</evidence>
<organism evidence="9 10">
    <name type="scientific">Maudiozyma humilis</name>
    <name type="common">Sour dough yeast</name>
    <name type="synonym">Kazachstania humilis</name>
    <dbReference type="NCBI Taxonomy" id="51915"/>
    <lineage>
        <taxon>Eukaryota</taxon>
        <taxon>Fungi</taxon>
        <taxon>Dikarya</taxon>
        <taxon>Ascomycota</taxon>
        <taxon>Saccharomycotina</taxon>
        <taxon>Saccharomycetes</taxon>
        <taxon>Saccharomycetales</taxon>
        <taxon>Saccharomycetaceae</taxon>
        <taxon>Maudiozyma</taxon>
    </lineage>
</organism>
<dbReference type="PANTHER" id="PTHR11774">
    <property type="entry name" value="GERANYLGERANYL TRANSFERASE TYPE BETA SUBUNIT"/>
    <property type="match status" value="1"/>
</dbReference>
<dbReference type="InterPro" id="IPR001330">
    <property type="entry name" value="Prenyltrans"/>
</dbReference>
<evidence type="ECO:0000259" key="8">
    <source>
        <dbReference type="Pfam" id="PF00432"/>
    </source>
</evidence>
<comment type="caution">
    <text evidence="9">The sequence shown here is derived from an EMBL/GenBank/DDBJ whole genome shotgun (WGS) entry which is preliminary data.</text>
</comment>
<dbReference type="Proteomes" id="UP001377567">
    <property type="component" value="Unassembled WGS sequence"/>
</dbReference>
<dbReference type="Gene3D" id="1.50.10.20">
    <property type="match status" value="1"/>
</dbReference>
<sequence length="363" mass="40627">MESVISEGNLKKHVRFLKRHLALLPASKQSYDVNRLAIVFYAMATLSSLGEDVSHQYKENIAWIETNYIVRNTDVGKLSGFIGSASLNIPGTMTLSLPNTLFGLLTILILKDKQFIDKKIDRESLFHFVSQCQLRDTGSFVSVLDYHTNQPSPVDAHDLRFSYIAVAILYILGCRTESDFGKYVDVIKLVEYIQNQACDIGGFGTLGEPHAGYTSCALSALALLGKLDAIDPDHKEQTIQWILDRQVSNLGAMATNDISNEWYDENDHGGFQGRENKYADTCYAFWCLNSLKILEPNFTELCDTALVKSYLLDKTQDILTGGFMKNDEEDADIYHTCLGVATLRLIDGRFNGLLCIPDDVSFE</sequence>
<evidence type="ECO:0000256" key="6">
    <source>
        <dbReference type="ARBA" id="ARBA00022737"/>
    </source>
</evidence>
<evidence type="ECO:0000256" key="5">
    <source>
        <dbReference type="ARBA" id="ARBA00022723"/>
    </source>
</evidence>
<dbReference type="GO" id="GO:0005953">
    <property type="term" value="C:CAAX-protein geranylgeranyltransferase complex"/>
    <property type="evidence" value="ECO:0007669"/>
    <property type="project" value="TreeGrafter"/>
</dbReference>
<keyword evidence="5" id="KW-0479">Metal-binding</keyword>